<dbReference type="InParanoid" id="C5L0H7"/>
<gene>
    <name evidence="2" type="ORF">Pmar_PMAR008503</name>
</gene>
<evidence type="ECO:0000313" key="3">
    <source>
        <dbReference type="Proteomes" id="UP000007800"/>
    </source>
</evidence>
<reference evidence="2 3" key="1">
    <citation type="submission" date="2008-07" db="EMBL/GenBank/DDBJ databases">
        <authorList>
            <person name="El-Sayed N."/>
            <person name="Caler E."/>
            <person name="Inman J."/>
            <person name="Amedeo P."/>
            <person name="Hass B."/>
            <person name="Wortman J."/>
        </authorList>
    </citation>
    <scope>NUCLEOTIDE SEQUENCE [LARGE SCALE GENOMIC DNA]</scope>
    <source>
        <strain evidence="3">ATCC 50983 / TXsc</strain>
    </source>
</reference>
<dbReference type="EMBL" id="GG678015">
    <property type="protein sequence ID" value="EER09766.1"/>
    <property type="molecule type" value="Genomic_DNA"/>
</dbReference>
<accession>C5L0H7</accession>
<organism evidence="3">
    <name type="scientific">Perkinsus marinus (strain ATCC 50983 / TXsc)</name>
    <dbReference type="NCBI Taxonomy" id="423536"/>
    <lineage>
        <taxon>Eukaryota</taxon>
        <taxon>Sar</taxon>
        <taxon>Alveolata</taxon>
        <taxon>Perkinsozoa</taxon>
        <taxon>Perkinsea</taxon>
        <taxon>Perkinsida</taxon>
        <taxon>Perkinsidae</taxon>
        <taxon>Perkinsus</taxon>
    </lineage>
</organism>
<name>C5L0H7_PERM5</name>
<feature type="region of interest" description="Disordered" evidence="1">
    <location>
        <begin position="493"/>
        <end position="512"/>
    </location>
</feature>
<protein>
    <submittedName>
        <fullName evidence="2">Uncharacterized protein</fullName>
    </submittedName>
</protein>
<sequence>MVTAVDIDNASSQSELTKLRGTCRAQHTKKRQELLRVREDLDTAFETEDLTAQEQLQERECQLESDISHYRDLINTCTAKIDHLLADASVGAQALLPAPSPGLPVAIHDESVNSLVTVLADALAKATSSVKSNPSSMGSRPMQLSDVSKLSVSSRTLKDVSLLSVHYRRMESLFVAANFGQVGEDGRFTPHESIKVAVIEKFLDTLSPFATLVNEAARNIDSNGHNWVALRETLLDKFCSPGAIRKEVRKRVGKLTFPGAANVDQYIDQLRDIRTLHLGANHKCTTLSSTGACQCFDDNTHFIDSVLKPVPRDLKVQLARDVISAARHQYSERRTLDWQLRLPFDGTSGTVTILSLLADVCCANSLTTEGGLSRKHEGQQPSSDVREKLWHASDRQPHSTVRTAAQKAHAEAVEWARTQPFVLLVMGEGVKSATASTTGFSAAKDLRFLTSRAGKPYCLMSFPDKSSAMACVSDHFADKSRFGIVKEFDTDYKRRQRGNNGGPKNEYRSGGQ</sequence>
<dbReference type="GeneID" id="9052704"/>
<dbReference type="AlphaFoldDB" id="C5L0H7"/>
<keyword evidence="3" id="KW-1185">Reference proteome</keyword>
<dbReference type="Proteomes" id="UP000007800">
    <property type="component" value="Unassembled WGS sequence"/>
</dbReference>
<dbReference type="OrthoDB" id="466548at2759"/>
<dbReference type="RefSeq" id="XP_002777971.1">
    <property type="nucleotide sequence ID" value="XM_002777925.1"/>
</dbReference>
<evidence type="ECO:0000313" key="2">
    <source>
        <dbReference type="EMBL" id="EER09766.1"/>
    </source>
</evidence>
<evidence type="ECO:0000256" key="1">
    <source>
        <dbReference type="SAM" id="MobiDB-lite"/>
    </source>
</evidence>
<proteinExistence type="predicted"/>